<dbReference type="PATRIC" id="fig|1183438.3.peg.4138"/>
<dbReference type="KEGG" id="glj:GKIL_4208"/>
<dbReference type="PIRSF" id="PIRSF006305">
    <property type="entry name" value="Maf"/>
    <property type="match status" value="1"/>
</dbReference>
<comment type="caution">
    <text evidence="3">Lacks conserved residue(s) required for the propagation of feature annotation.</text>
</comment>
<feature type="active site" description="Proton acceptor" evidence="3">
    <location>
        <position position="70"/>
    </location>
</feature>
<dbReference type="Gene3D" id="3.90.950.10">
    <property type="match status" value="1"/>
</dbReference>
<dbReference type="NCBIfam" id="TIGR00172">
    <property type="entry name" value="maf"/>
    <property type="match status" value="1"/>
</dbReference>
<dbReference type="PANTHER" id="PTHR43213:SF5">
    <property type="entry name" value="BIFUNCTIONAL DTTP_UTP PYROPHOSPHATASE_METHYLTRANSFERASE PROTEIN-RELATED"/>
    <property type="match status" value="1"/>
</dbReference>
<evidence type="ECO:0000256" key="3">
    <source>
        <dbReference type="HAMAP-Rule" id="MF_00528"/>
    </source>
</evidence>
<dbReference type="EC" id="3.6.1.9" evidence="3"/>
<feature type="site" description="Important for substrate specificity" evidence="3">
    <location>
        <position position="153"/>
    </location>
</feature>
<dbReference type="Pfam" id="PF02545">
    <property type="entry name" value="Maf"/>
    <property type="match status" value="1"/>
</dbReference>
<sequence>MAVSLLLASASPRRRELLQQLRIDFRAFASQFAEVADESLPPDRLVLNNSLGKALALQEPYPQDLILAADTVVATDREILGKPLDARRATEMLEQLQGRRHTVYTGMALIEGEQRSLRCNITEVKLKAMSASEIAAYVASGEPLSTAGGYSIQGLGAGLVEAIDGCYTNVLGLSLPMLVDMLLEFGRRVYALPGEKNAPA</sequence>
<comment type="similarity">
    <text evidence="3">Belongs to the Maf family. YhdE subfamily.</text>
</comment>
<evidence type="ECO:0000313" key="5">
    <source>
        <dbReference type="Proteomes" id="UP000017396"/>
    </source>
</evidence>
<dbReference type="Proteomes" id="UP000017396">
    <property type="component" value="Chromosome"/>
</dbReference>
<organism evidence="4 5">
    <name type="scientific">Gloeobacter kilaueensis (strain ATCC BAA-2537 / CCAP 1431/1 / ULC 316 / JS1)</name>
    <dbReference type="NCBI Taxonomy" id="1183438"/>
    <lineage>
        <taxon>Bacteria</taxon>
        <taxon>Bacillati</taxon>
        <taxon>Cyanobacteriota</taxon>
        <taxon>Cyanophyceae</taxon>
        <taxon>Gloeobacterales</taxon>
        <taxon>Gloeobacteraceae</taxon>
        <taxon>Gloeobacter</taxon>
    </lineage>
</organism>
<dbReference type="GO" id="GO:0036221">
    <property type="term" value="F:UTP diphosphatase activity"/>
    <property type="evidence" value="ECO:0007669"/>
    <property type="project" value="RHEA"/>
</dbReference>
<dbReference type="SUPFAM" id="SSF52972">
    <property type="entry name" value="ITPase-like"/>
    <property type="match status" value="1"/>
</dbReference>
<feature type="site" description="Important for substrate specificity" evidence="3">
    <location>
        <position position="71"/>
    </location>
</feature>
<name>U5QS55_GLOK1</name>
<evidence type="ECO:0000256" key="1">
    <source>
        <dbReference type="ARBA" id="ARBA00001968"/>
    </source>
</evidence>
<comment type="cofactor">
    <cofactor evidence="1 3">
        <name>a divalent metal cation</name>
        <dbReference type="ChEBI" id="CHEBI:60240"/>
    </cofactor>
</comment>
<proteinExistence type="inferred from homology"/>
<dbReference type="InterPro" id="IPR003697">
    <property type="entry name" value="Maf-like"/>
</dbReference>
<dbReference type="HAMAP" id="MF_00528">
    <property type="entry name" value="Maf"/>
    <property type="match status" value="1"/>
</dbReference>
<comment type="function">
    <text evidence="3">Nucleoside triphosphate pyrophosphatase that hydrolyzes dTTP and UTP. May have a dual role in cell division arrest and in preventing the incorporation of modified nucleotides into cellular nucleic acids.</text>
</comment>
<keyword evidence="5" id="KW-1185">Reference proteome</keyword>
<keyword evidence="2 3" id="KW-0378">Hydrolase</keyword>
<comment type="catalytic activity">
    <reaction evidence="3">
        <text>dTTP + H2O = dTMP + diphosphate + H(+)</text>
        <dbReference type="Rhea" id="RHEA:28534"/>
        <dbReference type="ChEBI" id="CHEBI:15377"/>
        <dbReference type="ChEBI" id="CHEBI:15378"/>
        <dbReference type="ChEBI" id="CHEBI:33019"/>
        <dbReference type="ChEBI" id="CHEBI:37568"/>
        <dbReference type="ChEBI" id="CHEBI:63528"/>
        <dbReference type="EC" id="3.6.1.9"/>
    </reaction>
</comment>
<dbReference type="OrthoDB" id="9807767at2"/>
<dbReference type="RefSeq" id="WP_023175805.1">
    <property type="nucleotide sequence ID" value="NC_022600.1"/>
</dbReference>
<dbReference type="HOGENOM" id="CLU_040416_0_0_3"/>
<keyword evidence="3" id="KW-0546">Nucleotide metabolism</keyword>
<accession>U5QS55</accession>
<dbReference type="EMBL" id="CP003587">
    <property type="protein sequence ID" value="AGY60454.1"/>
    <property type="molecule type" value="Genomic_DNA"/>
</dbReference>
<dbReference type="STRING" id="1183438.GKIL_4208"/>
<dbReference type="CDD" id="cd00555">
    <property type="entry name" value="Maf"/>
    <property type="match status" value="1"/>
</dbReference>
<dbReference type="eggNOG" id="COG0424">
    <property type="taxonomic scope" value="Bacteria"/>
</dbReference>
<reference evidence="4 5" key="1">
    <citation type="journal article" date="2013" name="PLoS ONE">
        <title>Cultivation and Complete Genome Sequencing of Gloeobacter kilaueensis sp. nov., from a Lava Cave in Kilauea Caldera, Hawai'i.</title>
        <authorList>
            <person name="Saw J.H."/>
            <person name="Schatz M."/>
            <person name="Brown M.V."/>
            <person name="Kunkel D.D."/>
            <person name="Foster J.S."/>
            <person name="Shick H."/>
            <person name="Christensen S."/>
            <person name="Hou S."/>
            <person name="Wan X."/>
            <person name="Donachie S.P."/>
        </authorList>
    </citation>
    <scope>NUCLEOTIDE SEQUENCE [LARGE SCALE GENOMIC DNA]</scope>
    <source>
        <strain evidence="5">JS</strain>
    </source>
</reference>
<comment type="catalytic activity">
    <reaction evidence="3">
        <text>UTP + H2O = UMP + diphosphate + H(+)</text>
        <dbReference type="Rhea" id="RHEA:29395"/>
        <dbReference type="ChEBI" id="CHEBI:15377"/>
        <dbReference type="ChEBI" id="CHEBI:15378"/>
        <dbReference type="ChEBI" id="CHEBI:33019"/>
        <dbReference type="ChEBI" id="CHEBI:46398"/>
        <dbReference type="ChEBI" id="CHEBI:57865"/>
        <dbReference type="EC" id="3.6.1.9"/>
    </reaction>
</comment>
<feature type="site" description="Important for substrate specificity" evidence="3">
    <location>
        <position position="13"/>
    </location>
</feature>
<keyword evidence="3" id="KW-0963">Cytoplasm</keyword>
<dbReference type="PANTHER" id="PTHR43213">
    <property type="entry name" value="BIFUNCTIONAL DTTP/UTP PYROPHOSPHATASE/METHYLTRANSFERASE PROTEIN-RELATED"/>
    <property type="match status" value="1"/>
</dbReference>
<dbReference type="GO" id="GO:0036218">
    <property type="term" value="F:dTTP diphosphatase activity"/>
    <property type="evidence" value="ECO:0007669"/>
    <property type="project" value="RHEA"/>
</dbReference>
<dbReference type="AlphaFoldDB" id="U5QS55"/>
<gene>
    <name evidence="4" type="primary">maf</name>
    <name evidence="4" type="ORF">GKIL_4208</name>
</gene>
<dbReference type="InterPro" id="IPR029001">
    <property type="entry name" value="ITPase-like_fam"/>
</dbReference>
<evidence type="ECO:0000256" key="2">
    <source>
        <dbReference type="ARBA" id="ARBA00022801"/>
    </source>
</evidence>
<dbReference type="GO" id="GO:0009117">
    <property type="term" value="P:nucleotide metabolic process"/>
    <property type="evidence" value="ECO:0007669"/>
    <property type="project" value="UniProtKB-KW"/>
</dbReference>
<comment type="subcellular location">
    <subcellularLocation>
        <location evidence="3">Cytoplasm</location>
    </subcellularLocation>
</comment>
<evidence type="ECO:0000313" key="4">
    <source>
        <dbReference type="EMBL" id="AGY60454.1"/>
    </source>
</evidence>
<dbReference type="GO" id="GO:0005737">
    <property type="term" value="C:cytoplasm"/>
    <property type="evidence" value="ECO:0007669"/>
    <property type="project" value="UniProtKB-SubCell"/>
</dbReference>
<protein>
    <recommendedName>
        <fullName evidence="3">dTTP/UTP pyrophosphatase</fullName>
        <shortName evidence="3">dTTPase/UTPase</shortName>
        <ecNumber evidence="3">3.6.1.9</ecNumber>
    </recommendedName>
    <alternativeName>
        <fullName evidence="3">Nucleoside triphosphate pyrophosphatase</fullName>
    </alternativeName>
    <alternativeName>
        <fullName evidence="3">Nucleotide pyrophosphatase</fullName>
        <shortName evidence="3">Nucleotide PPase</shortName>
    </alternativeName>
</protein>